<gene>
    <name evidence="19" type="ORF">DIZ78_01820</name>
</gene>
<evidence type="ECO:0000313" key="19">
    <source>
        <dbReference type="EMBL" id="RDH88151.1"/>
    </source>
</evidence>
<dbReference type="PANTHER" id="PTHR22931:SF9">
    <property type="entry name" value="PYRUVATE, PHOSPHATE DIKINASE 1, CHLOROPLASTIC"/>
    <property type="match status" value="1"/>
</dbReference>
<dbReference type="InterPro" id="IPR018274">
    <property type="entry name" value="PEP_util_AS"/>
</dbReference>
<evidence type="ECO:0000256" key="3">
    <source>
        <dbReference type="ARBA" id="ARBA00007837"/>
    </source>
</evidence>
<feature type="domain" description="PEP-utilising enzyme mobile" evidence="16">
    <location>
        <begin position="425"/>
        <end position="491"/>
    </location>
</feature>
<dbReference type="Gene3D" id="1.20.80.30">
    <property type="match status" value="1"/>
</dbReference>
<dbReference type="InterPro" id="IPR015813">
    <property type="entry name" value="Pyrv/PenolPyrv_kinase-like_dom"/>
</dbReference>
<evidence type="ECO:0000256" key="10">
    <source>
        <dbReference type="ARBA" id="ARBA00022840"/>
    </source>
</evidence>
<feature type="binding site" evidence="14">
    <location>
        <position position="770"/>
    </location>
    <ligand>
        <name>substrate</name>
    </ligand>
</feature>
<dbReference type="EC" id="2.7.9.1" evidence="4 12"/>
<dbReference type="PROSITE" id="PS00742">
    <property type="entry name" value="PEP_ENZYMES_2"/>
    <property type="match status" value="1"/>
</dbReference>
<comment type="similarity">
    <text evidence="3 12">Belongs to the PEP-utilizing enzyme family.</text>
</comment>
<dbReference type="GO" id="GO:0016301">
    <property type="term" value="F:kinase activity"/>
    <property type="evidence" value="ECO:0007669"/>
    <property type="project" value="UniProtKB-UniRule"/>
</dbReference>
<feature type="domain" description="Pyruvate phosphate dikinase AMP/ATP-binding" evidence="17">
    <location>
        <begin position="308"/>
        <end position="358"/>
    </location>
</feature>
<keyword evidence="11 15" id="KW-0460">Magnesium</keyword>
<accession>A0A370DSL4</accession>
<dbReference type="InterPro" id="IPR000121">
    <property type="entry name" value="PEP_util_C"/>
</dbReference>
<evidence type="ECO:0000256" key="6">
    <source>
        <dbReference type="ARBA" id="ARBA00022679"/>
    </source>
</evidence>
<evidence type="ECO:0000256" key="13">
    <source>
        <dbReference type="PIRSR" id="PIRSR000853-1"/>
    </source>
</evidence>
<dbReference type="EMBL" id="QFXE01000002">
    <property type="protein sequence ID" value="RDH88151.1"/>
    <property type="molecule type" value="Genomic_DNA"/>
</dbReference>
<reference evidence="19 20" key="1">
    <citation type="journal article" date="2018" name="ISME J.">
        <title>Endosymbiont genomes yield clues of tubeworm success.</title>
        <authorList>
            <person name="Li Y."/>
            <person name="Liles M.R."/>
            <person name="Halanych K.M."/>
        </authorList>
    </citation>
    <scope>NUCLEOTIDE SEQUENCE [LARGE SCALE GENOMIC DNA]</scope>
    <source>
        <strain evidence="19">A1462</strain>
    </source>
</reference>
<organism evidence="19 20">
    <name type="scientific">endosymbiont of Escarpia spicata</name>
    <dbReference type="NCBI Taxonomy" id="2200908"/>
    <lineage>
        <taxon>Bacteria</taxon>
        <taxon>Pseudomonadati</taxon>
        <taxon>Pseudomonadota</taxon>
        <taxon>Gammaproteobacteria</taxon>
        <taxon>sulfur-oxidizing symbionts</taxon>
    </lineage>
</organism>
<keyword evidence="6" id="KW-0808">Transferase</keyword>
<evidence type="ECO:0000256" key="5">
    <source>
        <dbReference type="ARBA" id="ARBA00020138"/>
    </source>
</evidence>
<feature type="domain" description="PEP-utilising enzyme C-terminal" evidence="18">
    <location>
        <begin position="521"/>
        <end position="873"/>
    </location>
</feature>
<dbReference type="Gene3D" id="3.50.30.10">
    <property type="entry name" value="Phosphohistidine domain"/>
    <property type="match status" value="1"/>
</dbReference>
<evidence type="ECO:0000256" key="7">
    <source>
        <dbReference type="ARBA" id="ARBA00022723"/>
    </source>
</evidence>
<evidence type="ECO:0000256" key="9">
    <source>
        <dbReference type="ARBA" id="ARBA00022777"/>
    </source>
</evidence>
<evidence type="ECO:0000256" key="2">
    <source>
        <dbReference type="ARBA" id="ARBA00003144"/>
    </source>
</evidence>
<evidence type="ECO:0000256" key="14">
    <source>
        <dbReference type="PIRSR" id="PIRSR000853-2"/>
    </source>
</evidence>
<dbReference type="InterPro" id="IPR023151">
    <property type="entry name" value="PEP_util_CS"/>
</dbReference>
<dbReference type="GO" id="GO:0050242">
    <property type="term" value="F:pyruvate, phosphate dikinase activity"/>
    <property type="evidence" value="ECO:0007669"/>
    <property type="project" value="UniProtKB-UniRule"/>
</dbReference>
<dbReference type="AlphaFoldDB" id="A0A370DSL4"/>
<feature type="binding site" evidence="15">
    <location>
        <position position="748"/>
    </location>
    <ligand>
        <name>Mg(2+)</name>
        <dbReference type="ChEBI" id="CHEBI:18420"/>
    </ligand>
</feature>
<evidence type="ECO:0000313" key="20">
    <source>
        <dbReference type="Proteomes" id="UP000254771"/>
    </source>
</evidence>
<dbReference type="PROSITE" id="PS00370">
    <property type="entry name" value="PEP_ENZYMES_PHOS_SITE"/>
    <property type="match status" value="1"/>
</dbReference>
<feature type="binding site" evidence="15">
    <location>
        <position position="772"/>
    </location>
    <ligand>
        <name>Mg(2+)</name>
        <dbReference type="ChEBI" id="CHEBI:18420"/>
    </ligand>
</feature>
<feature type="binding site" evidence="14">
    <location>
        <position position="769"/>
    </location>
    <ligand>
        <name>substrate</name>
    </ligand>
</feature>
<dbReference type="NCBIfam" id="TIGR01828">
    <property type="entry name" value="pyru_phos_dikin"/>
    <property type="match status" value="1"/>
</dbReference>
<name>A0A370DSL4_9GAMM</name>
<feature type="binding site" evidence="14">
    <location>
        <position position="772"/>
    </location>
    <ligand>
        <name>substrate</name>
    </ligand>
</feature>
<feature type="domain" description="Pyruvate phosphate dikinase AMP/ATP-binding" evidence="17">
    <location>
        <begin position="23"/>
        <end position="56"/>
    </location>
</feature>
<dbReference type="Gene3D" id="3.30.470.20">
    <property type="entry name" value="ATP-grasp fold, B domain"/>
    <property type="match status" value="1"/>
</dbReference>
<dbReference type="SUPFAM" id="SSF51621">
    <property type="entry name" value="Phosphoenolpyruvate/pyruvate domain"/>
    <property type="match status" value="1"/>
</dbReference>
<feature type="binding site" evidence="14">
    <location>
        <position position="748"/>
    </location>
    <ligand>
        <name>substrate</name>
    </ligand>
</feature>
<dbReference type="GO" id="GO:0005524">
    <property type="term" value="F:ATP binding"/>
    <property type="evidence" value="ECO:0007669"/>
    <property type="project" value="UniProtKB-UniRule"/>
</dbReference>
<feature type="active site" description="Proton donor" evidence="13">
    <location>
        <position position="834"/>
    </location>
</feature>
<feature type="binding site" evidence="14">
    <location>
        <position position="620"/>
    </location>
    <ligand>
        <name>substrate</name>
    </ligand>
</feature>
<protein>
    <recommendedName>
        <fullName evidence="5 12">Pyruvate, phosphate dikinase</fullName>
        <ecNumber evidence="4 12">2.7.9.1</ecNumber>
    </recommendedName>
</protein>
<feature type="domain" description="Pyruvate phosphate dikinase AMP/ATP-binding" evidence="17">
    <location>
        <begin position="69"/>
        <end position="296"/>
    </location>
</feature>
<feature type="active site" description="Tele-phosphohistidine intermediate" evidence="13">
    <location>
        <position position="458"/>
    </location>
</feature>
<evidence type="ECO:0000259" key="16">
    <source>
        <dbReference type="Pfam" id="PF00391"/>
    </source>
</evidence>
<dbReference type="InterPro" id="IPR013815">
    <property type="entry name" value="ATP_grasp_subdomain_1"/>
</dbReference>
<evidence type="ECO:0000256" key="4">
    <source>
        <dbReference type="ARBA" id="ARBA00011994"/>
    </source>
</evidence>
<proteinExistence type="inferred from homology"/>
<evidence type="ECO:0000259" key="17">
    <source>
        <dbReference type="Pfam" id="PF01326"/>
    </source>
</evidence>
<dbReference type="Pfam" id="PF01326">
    <property type="entry name" value="PPDK_N"/>
    <property type="match status" value="3"/>
</dbReference>
<dbReference type="InterPro" id="IPR008279">
    <property type="entry name" value="PEP-util_enz_mobile_dom"/>
</dbReference>
<keyword evidence="19" id="KW-0670">Pyruvate</keyword>
<dbReference type="InterPro" id="IPR036637">
    <property type="entry name" value="Phosphohistidine_dom_sf"/>
</dbReference>
<dbReference type="Pfam" id="PF02896">
    <property type="entry name" value="PEP-utilizers_C"/>
    <property type="match status" value="1"/>
</dbReference>
<keyword evidence="10" id="KW-0067">ATP-binding</keyword>
<dbReference type="PIRSF" id="PIRSF000853">
    <property type="entry name" value="PPDK"/>
    <property type="match status" value="1"/>
</dbReference>
<dbReference type="InterPro" id="IPR040442">
    <property type="entry name" value="Pyrv_kinase-like_dom_sf"/>
</dbReference>
<dbReference type="Gene3D" id="1.10.189.10">
    <property type="entry name" value="Pyruvate Phosphate Dikinase, domain 2"/>
    <property type="match status" value="1"/>
</dbReference>
<dbReference type="Proteomes" id="UP000254771">
    <property type="component" value="Unassembled WGS sequence"/>
</dbReference>
<dbReference type="SUPFAM" id="SSF52009">
    <property type="entry name" value="Phosphohistidine domain"/>
    <property type="match status" value="1"/>
</dbReference>
<evidence type="ECO:0000256" key="12">
    <source>
        <dbReference type="PIRNR" id="PIRNR000853"/>
    </source>
</evidence>
<dbReference type="GO" id="GO:0046872">
    <property type="term" value="F:metal ion binding"/>
    <property type="evidence" value="ECO:0007669"/>
    <property type="project" value="UniProtKB-UniRule"/>
</dbReference>
<feature type="binding site" evidence="14">
    <location>
        <position position="564"/>
    </location>
    <ligand>
        <name>substrate</name>
    </ligand>
</feature>
<evidence type="ECO:0000256" key="1">
    <source>
        <dbReference type="ARBA" id="ARBA00001946"/>
    </source>
</evidence>
<dbReference type="SUPFAM" id="SSF56059">
    <property type="entry name" value="Glutathione synthetase ATP-binding domain-like"/>
    <property type="match status" value="1"/>
</dbReference>
<dbReference type="InterPro" id="IPR010121">
    <property type="entry name" value="Pyruvate_phosphate_dikinase"/>
</dbReference>
<keyword evidence="9" id="KW-0418">Kinase</keyword>
<comment type="catalytic activity">
    <reaction evidence="12">
        <text>pyruvate + phosphate + ATP = phosphoenolpyruvate + AMP + diphosphate + H(+)</text>
        <dbReference type="Rhea" id="RHEA:10756"/>
        <dbReference type="ChEBI" id="CHEBI:15361"/>
        <dbReference type="ChEBI" id="CHEBI:15378"/>
        <dbReference type="ChEBI" id="CHEBI:30616"/>
        <dbReference type="ChEBI" id="CHEBI:33019"/>
        <dbReference type="ChEBI" id="CHEBI:43474"/>
        <dbReference type="ChEBI" id="CHEBI:58702"/>
        <dbReference type="ChEBI" id="CHEBI:456215"/>
        <dbReference type="EC" id="2.7.9.1"/>
    </reaction>
</comment>
<feature type="binding site" evidence="14">
    <location>
        <position position="771"/>
    </location>
    <ligand>
        <name>substrate</name>
    </ligand>
</feature>
<comment type="cofactor">
    <cofactor evidence="1 12 15">
        <name>Mg(2+)</name>
        <dbReference type="ChEBI" id="CHEBI:18420"/>
    </cofactor>
</comment>
<evidence type="ECO:0000256" key="11">
    <source>
        <dbReference type="ARBA" id="ARBA00022842"/>
    </source>
</evidence>
<dbReference type="InterPro" id="IPR002192">
    <property type="entry name" value="PPDK_AMP/ATP-bd"/>
</dbReference>
<dbReference type="Gene3D" id="3.20.20.60">
    <property type="entry name" value="Phosphoenolpyruvate-binding domains"/>
    <property type="match status" value="1"/>
</dbReference>
<keyword evidence="8" id="KW-0547">Nucleotide-binding</keyword>
<evidence type="ECO:0000259" key="18">
    <source>
        <dbReference type="Pfam" id="PF02896"/>
    </source>
</evidence>
<keyword evidence="7 15" id="KW-0479">Metal-binding</keyword>
<sequence length="876" mass="96798">MTSQKRVHYFGKTKSEGSKEMKDLLGGKGANLAEMTSIGLPVPPGFTITTETCAEYDAIGGKLPDGLLDEVHRNMALLEEETDKKFGSEDNPLLVSVRSGAAVSMPGMMDTVLNLGLTDKVMDGLANVSDNRRFALDAYRRLINMFGDVVMEVPHHNFEDEFDRIKDKYGVSEDTDLNEAGLEELITAYKTVYKNSTGEDFPQDPYQQLEKAVEAVFKSWNIPRAIRYREINEITGLLGTAVNVQTMVFGNMGDDSGTGVAFTRDPSTGENKFFGEFLINAQGEDVVAGIRTPQNVDEMVKWRPEIYEQLLDVKRILENHYRDMQDIEYTIEKGNLLLLQTRTGKRTGLAAVTIAVEMVVEGRITQQEALLRVPANDLNQLLLPTFDSKAERDILTVGLPASPGAASGKIAYSADEAVDRTHEGESVILVRKDTSPEDVSGMHAAAGILTSTGGMTSHAAVVARGWGKCCIAGAGEVVIDEQNRTITINGRSFGDQDVISIDGSSGELMAGDVPREEPKLSEEFKSLMEWADHHRTLQVWTNADTPQDAKRARNWGAQGIGLCRTEHMFFEGDRITDMREMILADNLEARRVGLDKLLPHQREDFKGLFTAMQGLSVTVRLLDPPLHEFLPHEEHLQQELADRLQVPLEKIMARVTQLHETNPMLGHRGCRLSISYPEILVMQATAITEAAIECKQDGIDARPEIMVPLIGTSKELSLLRKQIETTIQSVKEAKGYNELHIPVGTMIEIPRAALTADEVAKHADFFSFGTNDLTQMTFGYSRDDVNSFLPNYIRHEILERDPFQSLDTTGVGQLVAMAVSKGRNEKKGMKMGICGEHGGDPLSIRFCHQIGLNYVSCSPFRVPVARLAAAQAAVKK</sequence>
<dbReference type="Pfam" id="PF00391">
    <property type="entry name" value="PEP-utilizers"/>
    <property type="match status" value="1"/>
</dbReference>
<dbReference type="PANTHER" id="PTHR22931">
    <property type="entry name" value="PHOSPHOENOLPYRUVATE DIKINASE-RELATED"/>
    <property type="match status" value="1"/>
</dbReference>
<comment type="caution">
    <text evidence="19">The sequence shown here is derived from an EMBL/GenBank/DDBJ whole genome shotgun (WGS) entry which is preliminary data.</text>
</comment>
<comment type="function">
    <text evidence="2">Catalyzes the reversible phosphorylation of pyruvate and phosphate.</text>
</comment>
<dbReference type="Gene3D" id="3.30.1490.20">
    <property type="entry name" value="ATP-grasp fold, A domain"/>
    <property type="match status" value="1"/>
</dbReference>
<dbReference type="NCBIfam" id="NF004531">
    <property type="entry name" value="PRK05878.1"/>
    <property type="match status" value="1"/>
</dbReference>
<keyword evidence="20" id="KW-1185">Reference proteome</keyword>
<evidence type="ECO:0000256" key="8">
    <source>
        <dbReference type="ARBA" id="ARBA00022741"/>
    </source>
</evidence>
<evidence type="ECO:0000256" key="15">
    <source>
        <dbReference type="PIRSR" id="PIRSR000853-3"/>
    </source>
</evidence>